<dbReference type="InterPro" id="IPR036180">
    <property type="entry name" value="Gelsolin-like_dom_sf"/>
</dbReference>
<feature type="region of interest" description="Disordered" evidence="14">
    <location>
        <begin position="1"/>
        <end position="127"/>
    </location>
</feature>
<comment type="similarity">
    <text evidence="4">Belongs to the SEC23/SEC24 family. SEC24 subfamily.</text>
</comment>
<name>B6QRC6_TALMQ</name>
<dbReference type="GO" id="GO:0070971">
    <property type="term" value="C:endoplasmic reticulum exit site"/>
    <property type="evidence" value="ECO:0007669"/>
    <property type="project" value="TreeGrafter"/>
</dbReference>
<dbReference type="Proteomes" id="UP000001294">
    <property type="component" value="Unassembled WGS sequence"/>
</dbReference>
<dbReference type="HOGENOM" id="CLU_004589_1_0_1"/>
<proteinExistence type="inferred from homology"/>
<dbReference type="AlphaFoldDB" id="B6QRC6"/>
<dbReference type="InterPro" id="IPR012990">
    <property type="entry name" value="Beta-sandwich_Sec23_24"/>
</dbReference>
<dbReference type="Gene3D" id="3.40.50.410">
    <property type="entry name" value="von Willebrand factor, type A domain"/>
    <property type="match status" value="1"/>
</dbReference>
<dbReference type="InterPro" id="IPR036465">
    <property type="entry name" value="vWFA_dom_sf"/>
</dbReference>
<dbReference type="OrthoDB" id="49016at2759"/>
<dbReference type="GO" id="GO:0090110">
    <property type="term" value="P:COPII-coated vesicle cargo loading"/>
    <property type="evidence" value="ECO:0007669"/>
    <property type="project" value="TreeGrafter"/>
</dbReference>
<dbReference type="SUPFAM" id="SSF81995">
    <property type="entry name" value="beta-sandwich domain of Sec23/24"/>
    <property type="match status" value="1"/>
</dbReference>
<evidence type="ECO:0000313" key="20">
    <source>
        <dbReference type="EMBL" id="EEA20772.1"/>
    </source>
</evidence>
<dbReference type="Pfam" id="PF04815">
    <property type="entry name" value="Sec23_helical"/>
    <property type="match status" value="1"/>
</dbReference>
<dbReference type="SUPFAM" id="SSF81811">
    <property type="entry name" value="Helical domain of Sec23/24"/>
    <property type="match status" value="1"/>
</dbReference>
<dbReference type="Pfam" id="PF04811">
    <property type="entry name" value="Sec23_trunk"/>
    <property type="match status" value="1"/>
</dbReference>
<keyword evidence="5" id="KW-0813">Transport</keyword>
<evidence type="ECO:0000259" key="18">
    <source>
        <dbReference type="Pfam" id="PF04815"/>
    </source>
</evidence>
<keyword evidence="10" id="KW-0653">Protein transport</keyword>
<dbReference type="InterPro" id="IPR036174">
    <property type="entry name" value="Znf_Sec23_Sec24_sf"/>
</dbReference>
<dbReference type="STRING" id="441960.B6QRC6"/>
<dbReference type="InterPro" id="IPR006900">
    <property type="entry name" value="Sec23/24_helical_dom"/>
</dbReference>
<protein>
    <submittedName>
        <fullName evidence="20">Sec23/Sec24 family protein</fullName>
    </submittedName>
</protein>
<evidence type="ECO:0000256" key="7">
    <source>
        <dbReference type="ARBA" id="ARBA00022824"/>
    </source>
</evidence>
<dbReference type="InterPro" id="IPR006896">
    <property type="entry name" value="Sec23/24_trunk_dom"/>
</dbReference>
<keyword evidence="6" id="KW-0479">Metal-binding</keyword>
<gene>
    <name evidence="20" type="ORF">PMAA_045950</name>
</gene>
<organism evidence="20 21">
    <name type="scientific">Talaromyces marneffei (strain ATCC 18224 / CBS 334.59 / QM 7333)</name>
    <name type="common">Penicillium marneffei</name>
    <dbReference type="NCBI Taxonomy" id="441960"/>
    <lineage>
        <taxon>Eukaryota</taxon>
        <taxon>Fungi</taxon>
        <taxon>Dikarya</taxon>
        <taxon>Ascomycota</taxon>
        <taxon>Pezizomycotina</taxon>
        <taxon>Eurotiomycetes</taxon>
        <taxon>Eurotiomycetidae</taxon>
        <taxon>Eurotiales</taxon>
        <taxon>Trichocomaceae</taxon>
        <taxon>Talaromyces</taxon>
        <taxon>Talaromyces sect. Talaromyces</taxon>
    </lineage>
</organism>
<dbReference type="GO" id="GO:0006886">
    <property type="term" value="P:intracellular protein transport"/>
    <property type="evidence" value="ECO:0007669"/>
    <property type="project" value="InterPro"/>
</dbReference>
<evidence type="ECO:0000259" key="16">
    <source>
        <dbReference type="Pfam" id="PF04810"/>
    </source>
</evidence>
<feature type="domain" description="Zinc finger Sec23/Sec24-type" evidence="16">
    <location>
        <begin position="289"/>
        <end position="327"/>
    </location>
</feature>
<reference evidence="21" key="1">
    <citation type="journal article" date="2015" name="Genome Announc.">
        <title>Genome sequence of the AIDS-associated pathogen Penicillium marneffei (ATCC18224) and its near taxonomic relative Talaromyces stipitatus (ATCC10500).</title>
        <authorList>
            <person name="Nierman W.C."/>
            <person name="Fedorova-Abrams N.D."/>
            <person name="Andrianopoulos A."/>
        </authorList>
    </citation>
    <scope>NUCLEOTIDE SEQUENCE [LARGE SCALE GENOMIC DNA]</scope>
    <source>
        <strain evidence="21">ATCC 18224 / CBS 334.59 / QM 7333</strain>
    </source>
</reference>
<keyword evidence="7" id="KW-0256">Endoplasmic reticulum</keyword>
<dbReference type="InterPro" id="IPR007123">
    <property type="entry name" value="Gelsolin-like_dom"/>
</dbReference>
<keyword evidence="11" id="KW-0472">Membrane</keyword>
<sequence>MADYSTYHNSGYAGAPGEDPNRQQSGVPAPYYNPNAPSGQAIQQQPGIPPYGAAQPPQFARQPGVGYGPGPMSSPPQGLGGNPVGGLATQMEGLGISSDAGARGHKKKHRHAHHDIGGPNAQGINTFPSQNNLQSQFLNTGLNQPEQHPAAPAPFPGAPAGQVPANVAPSATPDIGGGGVGSVPTQGKIDPEQIPSVPRSRDLPAQYYFNHVYPTMERHVPPPASIPFIAHDQGNASPKVARLTLNNIPSSSDFLQSTGLPLGMILQPLAKLEAGEQPVPVIDFGDTGPPRCRRCRTYINPFMTFRSGGNKFVCNMCTFPNDVPPEYFAPVDPSGVRVDRLQRPELMLGTVEFTVPKEYWVKEPVGLRQLFLIDVSQESANRGFLKGVCDGIVNALYGDEEEEQAEGTETESRKVPEGSKIGIVTFDKEIHFYNLCARLDKAQMMVMTDLEEPFVPLSEGLFVDPYESKAVITSLLEQLPTLFARVKSPESALLPTIKAGISALQSSGGKIICCLASLPTYGPGKLVMKDKSQAPDGENKLFAIDNPDYKAVASKLTEAGVGIDFFVAAPGGSFMDLTTIGYTAAISGGECFFYPNFHSPRDLLKLSQEITHTVTRDTGYQALMKVRCSNGLQVSAYHGNFLQHTFGADLEIGTIDADKALGVLFSYDGKLDPKLDAHFQAALLYTAANGQRRVRCINVVAGVNEGGIETMKCIDQDAVVAIIAKEAASKAGDKTLKDIRASITEKTVDIFSGYRKNFSGSHPPGQLVLPENLKEFSMYMLGLIKSRAFKGGSETADRRVHDLRMLRSIGCLELSLYLYPRIIPIHNLSAEDGFANEQGQLQVPPALRASFSRIEEGGAYLVDNGQSMLLWMHSFVSPNLIEDLFGPGITSLQALDPNTSSLPVLDTHLNAQVRNLLQYLSTVRGSKAVTIQLARQGIDGAEYEFARSLVEDRNNEAQSYVDWLVHIHRQINLELAGHRKKEDSATSSGEGALSSLTGIRAPYW</sequence>
<dbReference type="InterPro" id="IPR029006">
    <property type="entry name" value="ADF-H/Gelsolin-like_dom_sf"/>
</dbReference>
<dbReference type="SUPFAM" id="SSF53300">
    <property type="entry name" value="vWA-like"/>
    <property type="match status" value="1"/>
</dbReference>
<feature type="domain" description="Sec23/Sec24 helical" evidence="18">
    <location>
        <begin position="715"/>
        <end position="814"/>
    </location>
</feature>
<dbReference type="GO" id="GO:0000139">
    <property type="term" value="C:Golgi membrane"/>
    <property type="evidence" value="ECO:0007669"/>
    <property type="project" value="UniProtKB-SubCell"/>
</dbReference>
<dbReference type="InterPro" id="IPR050550">
    <property type="entry name" value="SEC23_SEC24_subfamily"/>
</dbReference>
<evidence type="ECO:0000256" key="9">
    <source>
        <dbReference type="ARBA" id="ARBA00022892"/>
    </source>
</evidence>
<dbReference type="Pfam" id="PF08033">
    <property type="entry name" value="Sec23_BS"/>
    <property type="match status" value="1"/>
</dbReference>
<evidence type="ECO:0000256" key="5">
    <source>
        <dbReference type="ARBA" id="ARBA00022448"/>
    </source>
</evidence>
<evidence type="ECO:0000256" key="12">
    <source>
        <dbReference type="ARBA" id="ARBA00023329"/>
    </source>
</evidence>
<dbReference type="PANTHER" id="PTHR13803:SF4">
    <property type="entry name" value="SECRETORY 24CD, ISOFORM C"/>
    <property type="match status" value="1"/>
</dbReference>
<evidence type="ECO:0000259" key="19">
    <source>
        <dbReference type="Pfam" id="PF08033"/>
    </source>
</evidence>
<evidence type="ECO:0000256" key="4">
    <source>
        <dbReference type="ARBA" id="ARBA00008334"/>
    </source>
</evidence>
<feature type="compositionally biased region" description="Basic residues" evidence="14">
    <location>
        <begin position="103"/>
        <end position="113"/>
    </location>
</feature>
<dbReference type="InterPro" id="IPR036175">
    <property type="entry name" value="Sec23/24_helical_dom_sf"/>
</dbReference>
<evidence type="ECO:0000259" key="15">
    <source>
        <dbReference type="Pfam" id="PF00626"/>
    </source>
</evidence>
<dbReference type="Gene3D" id="2.30.30.380">
    <property type="entry name" value="Zn-finger domain of Sec23/24"/>
    <property type="match status" value="1"/>
</dbReference>
<evidence type="ECO:0000256" key="13">
    <source>
        <dbReference type="ARBA" id="ARBA00025471"/>
    </source>
</evidence>
<dbReference type="SUPFAM" id="SSF82754">
    <property type="entry name" value="C-terminal, gelsolin-like domain of Sec23/24"/>
    <property type="match status" value="1"/>
</dbReference>
<dbReference type="Gene3D" id="2.60.40.1670">
    <property type="entry name" value="beta-sandwich domain of Sec23/24"/>
    <property type="match status" value="1"/>
</dbReference>
<dbReference type="Gene3D" id="3.40.20.10">
    <property type="entry name" value="Severin"/>
    <property type="match status" value="1"/>
</dbReference>
<dbReference type="VEuPathDB" id="FungiDB:PMAA_045950"/>
<feature type="region of interest" description="Disordered" evidence="14">
    <location>
        <begin position="180"/>
        <end position="199"/>
    </location>
</feature>
<evidence type="ECO:0000313" key="21">
    <source>
        <dbReference type="Proteomes" id="UP000001294"/>
    </source>
</evidence>
<evidence type="ECO:0000256" key="8">
    <source>
        <dbReference type="ARBA" id="ARBA00022833"/>
    </source>
</evidence>
<dbReference type="SUPFAM" id="SSF82919">
    <property type="entry name" value="Zn-finger domain of Sec23/24"/>
    <property type="match status" value="1"/>
</dbReference>
<evidence type="ECO:0000256" key="2">
    <source>
        <dbReference type="ARBA" id="ARBA00004299"/>
    </source>
</evidence>
<feature type="compositionally biased region" description="Low complexity" evidence="14">
    <location>
        <begin position="36"/>
        <end position="58"/>
    </location>
</feature>
<dbReference type="Pfam" id="PF00626">
    <property type="entry name" value="Gelsolin"/>
    <property type="match status" value="1"/>
</dbReference>
<dbReference type="GO" id="GO:0008270">
    <property type="term" value="F:zinc ion binding"/>
    <property type="evidence" value="ECO:0007669"/>
    <property type="project" value="InterPro"/>
</dbReference>
<dbReference type="GO" id="GO:0005789">
    <property type="term" value="C:endoplasmic reticulum membrane"/>
    <property type="evidence" value="ECO:0007669"/>
    <property type="project" value="UniProtKB-SubCell"/>
</dbReference>
<dbReference type="Gene3D" id="1.20.120.730">
    <property type="entry name" value="Sec23/Sec24 helical domain"/>
    <property type="match status" value="1"/>
</dbReference>
<dbReference type="GO" id="GO:0030127">
    <property type="term" value="C:COPII vesicle coat"/>
    <property type="evidence" value="ECO:0007669"/>
    <property type="project" value="InterPro"/>
</dbReference>
<dbReference type="GO" id="GO:0000149">
    <property type="term" value="F:SNARE binding"/>
    <property type="evidence" value="ECO:0007669"/>
    <property type="project" value="TreeGrafter"/>
</dbReference>
<accession>B6QRC6</accession>
<feature type="domain" description="Sec23/Sec24 trunk" evidence="17">
    <location>
        <begin position="370"/>
        <end position="613"/>
    </location>
</feature>
<feature type="domain" description="Sec23/Sec24 beta-sandwich" evidence="19">
    <location>
        <begin position="619"/>
        <end position="701"/>
    </location>
</feature>
<evidence type="ECO:0000256" key="10">
    <source>
        <dbReference type="ARBA" id="ARBA00022927"/>
    </source>
</evidence>
<evidence type="ECO:0000256" key="11">
    <source>
        <dbReference type="ARBA" id="ARBA00023136"/>
    </source>
</evidence>
<dbReference type="PANTHER" id="PTHR13803">
    <property type="entry name" value="SEC24-RELATED PROTEIN"/>
    <property type="match status" value="1"/>
</dbReference>
<feature type="domain" description="Gelsolin-like" evidence="15">
    <location>
        <begin position="842"/>
        <end position="912"/>
    </location>
</feature>
<evidence type="ECO:0000256" key="14">
    <source>
        <dbReference type="SAM" id="MobiDB-lite"/>
    </source>
</evidence>
<evidence type="ECO:0000256" key="3">
    <source>
        <dbReference type="ARBA" id="ARBA00004397"/>
    </source>
</evidence>
<keyword evidence="12" id="KW-0968">Cytoplasmic vesicle</keyword>
<comment type="function">
    <text evidence="13">Component of the coat protein complex II (COPII) which promotes the formation of transport vesicles from the endoplasmic reticulum (ER). The coat has two main functions, the physical deformation of the endoplasmic reticulum membrane into vesicles and the selection of cargo molecules.</text>
</comment>
<keyword evidence="9" id="KW-0931">ER-Golgi transport</keyword>
<dbReference type="PhylomeDB" id="B6QRC6"/>
<evidence type="ECO:0000259" key="17">
    <source>
        <dbReference type="Pfam" id="PF04811"/>
    </source>
</evidence>
<dbReference type="InterPro" id="IPR006895">
    <property type="entry name" value="Znf_Sec23_Sec24"/>
</dbReference>
<keyword evidence="8" id="KW-0862">Zinc</keyword>
<evidence type="ECO:0000256" key="6">
    <source>
        <dbReference type="ARBA" id="ARBA00022723"/>
    </source>
</evidence>
<dbReference type="EMBL" id="DS995904">
    <property type="protein sequence ID" value="EEA20772.1"/>
    <property type="molecule type" value="Genomic_DNA"/>
</dbReference>
<evidence type="ECO:0000256" key="1">
    <source>
        <dbReference type="ARBA" id="ARBA00004255"/>
    </source>
</evidence>
<keyword evidence="21" id="KW-1185">Reference proteome</keyword>
<comment type="subcellular location">
    <subcellularLocation>
        <location evidence="2">Cytoplasmic vesicle</location>
        <location evidence="2">COPII-coated vesicle membrane</location>
        <topology evidence="2">Peripheral membrane protein</topology>
        <orientation evidence="2">Cytoplasmic side</orientation>
    </subcellularLocation>
    <subcellularLocation>
        <location evidence="3">Endoplasmic reticulum membrane</location>
        <topology evidence="3">Peripheral membrane protein</topology>
        <orientation evidence="3">Cytoplasmic side</orientation>
    </subcellularLocation>
    <subcellularLocation>
        <location evidence="1">Golgi apparatus membrane</location>
        <topology evidence="1">Peripheral membrane protein</topology>
        <orientation evidence="1">Cytoplasmic side</orientation>
    </subcellularLocation>
</comment>
<dbReference type="Pfam" id="PF04810">
    <property type="entry name" value="zf-Sec23_Sec24"/>
    <property type="match status" value="1"/>
</dbReference>